<feature type="region of interest" description="Disordered" evidence="2">
    <location>
        <begin position="1536"/>
        <end position="1576"/>
    </location>
</feature>
<proteinExistence type="predicted"/>
<feature type="compositionally biased region" description="Basic and acidic residues" evidence="2">
    <location>
        <begin position="264"/>
        <end position="281"/>
    </location>
</feature>
<feature type="region of interest" description="Disordered" evidence="2">
    <location>
        <begin position="407"/>
        <end position="428"/>
    </location>
</feature>
<dbReference type="SUPFAM" id="SSF46942">
    <property type="entry name" value="Elongation factor TFIIS domain 2"/>
    <property type="match status" value="1"/>
</dbReference>
<feature type="compositionally biased region" description="Low complexity" evidence="2">
    <location>
        <begin position="880"/>
        <end position="892"/>
    </location>
</feature>
<feature type="region of interest" description="Disordered" evidence="2">
    <location>
        <begin position="1468"/>
        <end position="1489"/>
    </location>
</feature>
<keyword evidence="5" id="KW-1185">Reference proteome</keyword>
<feature type="compositionally biased region" description="Acidic residues" evidence="2">
    <location>
        <begin position="954"/>
        <end position="968"/>
    </location>
</feature>
<keyword evidence="1" id="KW-0175">Coiled coil</keyword>
<feature type="compositionally biased region" description="Basic and acidic residues" evidence="2">
    <location>
        <begin position="1191"/>
        <end position="1222"/>
    </location>
</feature>
<dbReference type="SMART" id="SM00510">
    <property type="entry name" value="TFS2M"/>
    <property type="match status" value="1"/>
</dbReference>
<feature type="region of interest" description="Disordered" evidence="2">
    <location>
        <begin position="880"/>
        <end position="1154"/>
    </location>
</feature>
<dbReference type="PROSITE" id="PS51321">
    <property type="entry name" value="TFIIS_CENTRAL"/>
    <property type="match status" value="1"/>
</dbReference>
<feature type="coiled-coil region" evidence="1">
    <location>
        <begin position="831"/>
        <end position="868"/>
    </location>
</feature>
<feature type="compositionally biased region" description="Basic and acidic residues" evidence="2">
    <location>
        <begin position="357"/>
        <end position="370"/>
    </location>
</feature>
<feature type="compositionally biased region" description="Basic residues" evidence="2">
    <location>
        <begin position="997"/>
        <end position="1053"/>
    </location>
</feature>
<comment type="caution">
    <text evidence="4">The sequence shown here is derived from an EMBL/GenBank/DDBJ whole genome shotgun (WGS) entry which is preliminary data.</text>
</comment>
<name>A0AAW0PI13_9GOBI</name>
<dbReference type="InterPro" id="IPR012921">
    <property type="entry name" value="SPOC_C"/>
</dbReference>
<feature type="region of interest" description="Disordered" evidence="2">
    <location>
        <begin position="177"/>
        <end position="211"/>
    </location>
</feature>
<feature type="compositionally biased region" description="Basic and acidic residues" evidence="2">
    <location>
        <begin position="1544"/>
        <end position="1553"/>
    </location>
</feature>
<organism evidence="4 5">
    <name type="scientific">Mugilogobius chulae</name>
    <name type="common">yellowstripe goby</name>
    <dbReference type="NCBI Taxonomy" id="88201"/>
    <lineage>
        <taxon>Eukaryota</taxon>
        <taxon>Metazoa</taxon>
        <taxon>Chordata</taxon>
        <taxon>Craniata</taxon>
        <taxon>Vertebrata</taxon>
        <taxon>Euteleostomi</taxon>
        <taxon>Actinopterygii</taxon>
        <taxon>Neopterygii</taxon>
        <taxon>Teleostei</taxon>
        <taxon>Neoteleostei</taxon>
        <taxon>Acanthomorphata</taxon>
        <taxon>Gobiaria</taxon>
        <taxon>Gobiiformes</taxon>
        <taxon>Gobioidei</taxon>
        <taxon>Gobiidae</taxon>
        <taxon>Gobionellinae</taxon>
        <taxon>Mugilogobius</taxon>
    </lineage>
</organism>
<sequence>MPPAPAASRLHETGAIVVKKTAYVIPKKTPVLPSLDPNQRLLRAQNPPRSPLLLQWCKRRRETCPCPLPQRPLLQTAASAQHPSRQSIQRSLVGILFKRVCDTEELDMSENDVGKLVTNIETEMFNIFRNTDSKYMNKYRTIMFNLKDPKNKGLLFRLVQGEISPFRLVRMSQKDMQAIQPPEPSAKENVPLQEEKKKVPDPVVKPKTIQPSQGVSAAADILTCMLKDTTAEHHKHLFDLKCKICTGQMQQEEAGEPVQKKKKVLEEKREPLWKRSRREDSPLLAPPDSPDMDSPVPQFTMGSPVLTITPRLPHYGHTCLPVMESPASPSSDDRQTAPMKSYTPVVIPAVSTVSITRRDPPALSERESQKSDSYFPLKDTSSPAPAAPPVSLPPATVLPKSILMKPSHSGDPRLYGSSSRNSKASSDGGTAQFLAKQEIVWKGFLNMLNIAKFVTKGYLVLGPAEHLKVDLPDTIQIGGRILPKTVWDYAEKLKTSVTKELCVIRFQPATDEEEVAYVSLFSYFSSRGRFGVVANNNRSIKDMYLFPLSAKEAVPDLIQPLEGPGFEKNRPNLLLGLAIVQKTKRSGSFSAEVEEKRPKVTMPSDPSWIPKPPSLYGTNKEEVEDDDDQPYDPEIPISITPPDSPPRSSFSSASSVTTTSVGFVSQPKTNKESKTDTAATTSGNNTPLQTILKQLFPTKPGESSVSSEASSTTKAARPKKCPVSMVDPIVQQFGGKTTVKEIEEEDNDDLDRPYDPEEEYDPTVGYGVSKTTNTTKENIPEFFEDVDDDSPPLQDSSQEQPAPVSKPAPCQASAAAAVSYSVPTGAVVVSAETLTEQQRMLEELNRQIEEQKRQLKEQEEALRKQREAVGMFMAQFSVSDSLVSPPSSALPLNKLATLPSGATEAGNSPIADTTSEKDESAPAVPVETDDINDKSETQEAPTEIQKTPSPGEVLDSDVAYDPEDESLFDEIQAGMLEKPRSKSRDSSVSKTEQSSSHSKRNKYSPKRRSNRERGRHRSPPRRSQRRSPSHSRRRRERDRHHRSERTSSRHRSRDRSERHGRSRRDSTSQTRSRRRRRSDSSQRNKHSASLSPRRKRQSTTTCQDGEKRETRVDVPQPKNPVENLSSRSPDRTNSIKTEETQEQPSSSDNIPGDLKQLKWATDLLMDGKLDSLIPLRELEPPTRDSPQSPDPEPRSSEQDLTECRDTVKRESNKETEHAAKKVKTEHFCQPIQTPVNSHSNSPNPLALVADTAMASVKVEFNCEETILDNKVATKLDDPKPLAVESPLIKTEDSQDDSAGKDSIPGLGDIEHALRGSRDGSPALKNLKPDKTNALEHILAKLNKDNAIFKEMQDQQFRSRHLMSEGNVSADIRNCRDSPMISSREQQSMPDLEEAGKRPNTWNTGPEMMAPSPNLSESQFHTRLGWDFNSTNSKDSDNNSNLSGERVGTFIGGTQLEHRGPDFNALGEKNTTGLSFEGPGSQMGRHGPSFDRRDVHRHFSIVGQSPHPDQSEGSNFGPGFDRGRPGFLRDGEQCGPMDFHRHHKEHGEPNRGDTMDGPGPHKGVFGPVDGPLPNREDLRNQVLEVVV</sequence>
<evidence type="ECO:0000256" key="2">
    <source>
        <dbReference type="SAM" id="MobiDB-lite"/>
    </source>
</evidence>
<feature type="compositionally biased region" description="Polar residues" evidence="2">
    <location>
        <begin position="1122"/>
        <end position="1135"/>
    </location>
</feature>
<evidence type="ECO:0000256" key="1">
    <source>
        <dbReference type="SAM" id="Coils"/>
    </source>
</evidence>
<evidence type="ECO:0000313" key="4">
    <source>
        <dbReference type="EMBL" id="KAK7929095.1"/>
    </source>
</evidence>
<feature type="compositionally biased region" description="Polar residues" evidence="2">
    <location>
        <begin position="938"/>
        <end position="948"/>
    </location>
</feature>
<dbReference type="InterPro" id="IPR003618">
    <property type="entry name" value="TFIIS_cen_dom"/>
</dbReference>
<accession>A0AAW0PI13</accession>
<dbReference type="InterPro" id="IPR036575">
    <property type="entry name" value="TFIIS_cen_dom_sf"/>
</dbReference>
<dbReference type="PANTHER" id="PTHR11477">
    <property type="entry name" value="TRANSCRIPTION FACTOR S-II ZINC FINGER DOMAIN-CONTAINING PROTEIN"/>
    <property type="match status" value="1"/>
</dbReference>
<feature type="compositionally biased region" description="Polar residues" evidence="2">
    <location>
        <begin position="416"/>
        <end position="428"/>
    </location>
</feature>
<dbReference type="EMBL" id="JBBPFD010000004">
    <property type="protein sequence ID" value="KAK7929095.1"/>
    <property type="molecule type" value="Genomic_DNA"/>
</dbReference>
<evidence type="ECO:0000313" key="5">
    <source>
        <dbReference type="Proteomes" id="UP001460270"/>
    </source>
</evidence>
<dbReference type="Gene3D" id="1.10.472.30">
    <property type="entry name" value="Transcription elongation factor S-II, central domain"/>
    <property type="match status" value="1"/>
</dbReference>
<dbReference type="Pfam" id="PF07500">
    <property type="entry name" value="TFIIS_M"/>
    <property type="match status" value="1"/>
</dbReference>
<dbReference type="Proteomes" id="UP001460270">
    <property type="component" value="Unassembled WGS sequence"/>
</dbReference>
<dbReference type="Pfam" id="PF07744">
    <property type="entry name" value="SPOC"/>
    <property type="match status" value="1"/>
</dbReference>
<feature type="region of interest" description="Disordered" evidence="2">
    <location>
        <begin position="323"/>
        <end position="343"/>
    </location>
</feature>
<reference evidence="5" key="1">
    <citation type="submission" date="2024-04" db="EMBL/GenBank/DDBJ databases">
        <title>Salinicola lusitanus LLJ914,a marine bacterium isolated from the Okinawa Trough.</title>
        <authorList>
            <person name="Li J."/>
        </authorList>
    </citation>
    <scope>NUCLEOTIDE SEQUENCE [LARGE SCALE GENOMIC DNA]</scope>
</reference>
<evidence type="ECO:0000259" key="3">
    <source>
        <dbReference type="PROSITE" id="PS51321"/>
    </source>
</evidence>
<feature type="region of interest" description="Disordered" evidence="2">
    <location>
        <begin position="1285"/>
        <end position="1328"/>
    </location>
</feature>
<feature type="compositionally biased region" description="Low complexity" evidence="2">
    <location>
        <begin position="791"/>
        <end position="801"/>
    </location>
</feature>
<dbReference type="GO" id="GO:0006351">
    <property type="term" value="P:DNA-templated transcription"/>
    <property type="evidence" value="ECO:0007669"/>
    <property type="project" value="InterPro"/>
</dbReference>
<feature type="compositionally biased region" description="Low complexity" evidence="2">
    <location>
        <begin position="702"/>
        <end position="711"/>
    </location>
</feature>
<feature type="compositionally biased region" description="Acidic residues" evidence="2">
    <location>
        <begin position="622"/>
        <end position="631"/>
    </location>
</feature>
<gene>
    <name evidence="4" type="ORF">WMY93_005490</name>
</gene>
<feature type="region of interest" description="Disordered" evidence="2">
    <location>
        <begin position="251"/>
        <end position="298"/>
    </location>
</feature>
<protein>
    <recommendedName>
        <fullName evidence="3">TFIIS central domain-containing protein</fullName>
    </recommendedName>
</protein>
<feature type="compositionally biased region" description="Basic and acidic residues" evidence="2">
    <location>
        <begin position="1308"/>
        <end position="1317"/>
    </location>
</feature>
<feature type="region of interest" description="Disordered" evidence="2">
    <location>
        <begin position="1171"/>
        <end position="1222"/>
    </location>
</feature>
<feature type="domain" description="TFIIS central" evidence="3">
    <location>
        <begin position="84"/>
        <end position="202"/>
    </location>
</feature>
<feature type="compositionally biased region" description="Basic and acidic residues" evidence="2">
    <location>
        <begin position="1054"/>
        <end position="1066"/>
    </location>
</feature>
<dbReference type="PANTHER" id="PTHR11477:SF13">
    <property type="entry name" value="DEATH-INDUCER OBLITERATOR 1"/>
    <property type="match status" value="1"/>
</dbReference>
<feature type="compositionally biased region" description="Low complexity" evidence="2">
    <location>
        <begin position="634"/>
        <end position="660"/>
    </location>
</feature>
<feature type="region of interest" description="Disordered" evidence="2">
    <location>
        <begin position="357"/>
        <end position="392"/>
    </location>
</feature>
<dbReference type="GO" id="GO:0005634">
    <property type="term" value="C:nucleus"/>
    <property type="evidence" value="ECO:0007669"/>
    <property type="project" value="TreeGrafter"/>
</dbReference>
<feature type="region of interest" description="Disordered" evidence="2">
    <location>
        <begin position="588"/>
        <end position="809"/>
    </location>
</feature>
<feature type="compositionally biased region" description="Basic and acidic residues" evidence="2">
    <location>
        <begin position="977"/>
        <end position="987"/>
    </location>
</feature>
<feature type="compositionally biased region" description="Polar residues" evidence="2">
    <location>
        <begin position="676"/>
        <end position="692"/>
    </location>
</feature>